<dbReference type="Pfam" id="PF11821">
    <property type="entry name" value="ActD"/>
    <property type="match status" value="1"/>
</dbReference>
<keyword evidence="1" id="KW-0472">Membrane</keyword>
<evidence type="ECO:0000313" key="3">
    <source>
        <dbReference type="Proteomes" id="UP000217289"/>
    </source>
</evidence>
<organism evidence="2 3">
    <name type="scientific">Melittangium boletus DSM 14713</name>
    <dbReference type="NCBI Taxonomy" id="1294270"/>
    <lineage>
        <taxon>Bacteria</taxon>
        <taxon>Pseudomonadati</taxon>
        <taxon>Myxococcota</taxon>
        <taxon>Myxococcia</taxon>
        <taxon>Myxococcales</taxon>
        <taxon>Cystobacterineae</taxon>
        <taxon>Archangiaceae</taxon>
        <taxon>Melittangium</taxon>
    </lineage>
</organism>
<dbReference type="EMBL" id="CP022163">
    <property type="protein sequence ID" value="ATB29794.1"/>
    <property type="molecule type" value="Genomic_DNA"/>
</dbReference>
<keyword evidence="3" id="KW-1185">Reference proteome</keyword>
<gene>
    <name evidence="2" type="ORF">MEBOL_003249</name>
</gene>
<feature type="transmembrane region" description="Helical" evidence="1">
    <location>
        <begin position="56"/>
        <end position="75"/>
    </location>
</feature>
<keyword evidence="1" id="KW-1133">Transmembrane helix</keyword>
<dbReference type="PANTHER" id="PTHR40394">
    <property type="entry name" value="LIPOPROTEIN-RELATED"/>
    <property type="match status" value="1"/>
</dbReference>
<dbReference type="OrthoDB" id="9792475at2"/>
<sequence length="177" mass="19525">MRYWVVGEFGSGDEVKRALGRLRELGYAKETLDVFSPYPVDGVDALLELRPSPVRLFALGAGLAGAVFGYTVQWWCNAVDWPLNVGNRPPHAAPAFVPITFESMVLFASLAIFLGLMGLFRFPRPHHPLFELESFRSASTGGFWVSVTLEDAARTESVLEHLRALEARTASVVEETA</sequence>
<dbReference type="InterPro" id="IPR021776">
    <property type="entry name" value="ActD"/>
</dbReference>
<name>A0A250ID59_9BACT</name>
<evidence type="ECO:0000313" key="2">
    <source>
        <dbReference type="EMBL" id="ATB29794.1"/>
    </source>
</evidence>
<accession>A0A250ID59</accession>
<evidence type="ECO:0000256" key="1">
    <source>
        <dbReference type="SAM" id="Phobius"/>
    </source>
</evidence>
<protein>
    <recommendedName>
        <fullName evidence="4">DUF3341 domain-containing protein</fullName>
    </recommendedName>
</protein>
<feature type="transmembrane region" description="Helical" evidence="1">
    <location>
        <begin position="95"/>
        <end position="120"/>
    </location>
</feature>
<evidence type="ECO:0008006" key="4">
    <source>
        <dbReference type="Google" id="ProtNLM"/>
    </source>
</evidence>
<dbReference type="RefSeq" id="WP_095978323.1">
    <property type="nucleotide sequence ID" value="NZ_CP022163.1"/>
</dbReference>
<dbReference type="Proteomes" id="UP000217289">
    <property type="component" value="Chromosome"/>
</dbReference>
<keyword evidence="1" id="KW-0812">Transmembrane</keyword>
<proteinExistence type="predicted"/>
<dbReference type="KEGG" id="mbd:MEBOL_003249"/>
<dbReference type="PANTHER" id="PTHR40394:SF2">
    <property type="entry name" value="QUINOL:CYTOCHROME C OXIDOREDUCTASE MEMBRANE PROTEIN"/>
    <property type="match status" value="1"/>
</dbReference>
<reference evidence="2 3" key="1">
    <citation type="submission" date="2017-06" db="EMBL/GenBank/DDBJ databases">
        <authorList>
            <person name="Kim H.J."/>
            <person name="Triplett B.A."/>
        </authorList>
    </citation>
    <scope>NUCLEOTIDE SEQUENCE [LARGE SCALE GENOMIC DNA]</scope>
    <source>
        <strain evidence="2 3">DSM 14713</strain>
    </source>
</reference>
<dbReference type="AlphaFoldDB" id="A0A250ID59"/>